<dbReference type="InterPro" id="IPR001845">
    <property type="entry name" value="HTH_ArsR_DNA-bd_dom"/>
</dbReference>
<dbReference type="InterPro" id="IPR036390">
    <property type="entry name" value="WH_DNA-bd_sf"/>
</dbReference>
<dbReference type="PANTHER" id="PTHR43031:SF1">
    <property type="entry name" value="PYRIDINE NUCLEOTIDE-DISULPHIDE OXIDOREDUCTASE"/>
    <property type="match status" value="1"/>
</dbReference>
<dbReference type="PROSITE" id="PS00380">
    <property type="entry name" value="RHODANESE_1"/>
    <property type="match status" value="1"/>
</dbReference>
<dbReference type="CDD" id="cd00090">
    <property type="entry name" value="HTH_ARSR"/>
    <property type="match status" value="1"/>
</dbReference>
<proteinExistence type="predicted"/>
<dbReference type="NCBIfam" id="NF033788">
    <property type="entry name" value="HTH_metalloreg"/>
    <property type="match status" value="1"/>
</dbReference>
<dbReference type="InterPro" id="IPR001307">
    <property type="entry name" value="Thiosulphate_STrfase_CS"/>
</dbReference>
<dbReference type="InterPro" id="IPR001763">
    <property type="entry name" value="Rhodanese-like_dom"/>
</dbReference>
<reference evidence="3 4" key="1">
    <citation type="submission" date="2016-10" db="EMBL/GenBank/DDBJ databases">
        <title>Updated version of Genome Assembly of Janthinobacterium lividum ERGS5:01.</title>
        <authorList>
            <person name="Kumar R."/>
            <person name="Acharya V."/>
            <person name="Singh D."/>
        </authorList>
    </citation>
    <scope>NUCLEOTIDE SEQUENCE [LARGE SCALE GENOMIC DNA]</scope>
    <source>
        <strain evidence="3 4">ERGS5:01</strain>
    </source>
</reference>
<dbReference type="InterPro" id="IPR050229">
    <property type="entry name" value="GlpE_sulfurtransferase"/>
</dbReference>
<evidence type="ECO:0000259" key="1">
    <source>
        <dbReference type="PROSITE" id="PS50206"/>
    </source>
</evidence>
<dbReference type="PROSITE" id="PS50206">
    <property type="entry name" value="RHODANESE_3"/>
    <property type="match status" value="1"/>
</dbReference>
<protein>
    <submittedName>
        <fullName evidence="3">ArsR family transcriptional regulator</fullName>
    </submittedName>
</protein>
<dbReference type="InterPro" id="IPR036873">
    <property type="entry name" value="Rhodanese-like_dom_sf"/>
</dbReference>
<dbReference type="Gene3D" id="1.10.10.10">
    <property type="entry name" value="Winged helix-like DNA-binding domain superfamily/Winged helix DNA-binding domain"/>
    <property type="match status" value="1"/>
</dbReference>
<evidence type="ECO:0000259" key="2">
    <source>
        <dbReference type="PROSITE" id="PS50987"/>
    </source>
</evidence>
<name>A0A1E8PRG2_9BURK</name>
<dbReference type="Pfam" id="PF00581">
    <property type="entry name" value="Rhodanese"/>
    <property type="match status" value="1"/>
</dbReference>
<dbReference type="PANTHER" id="PTHR43031">
    <property type="entry name" value="FAD-DEPENDENT OXIDOREDUCTASE"/>
    <property type="match status" value="1"/>
</dbReference>
<organism evidence="3 4">
    <name type="scientific">Janthinobacterium lividum</name>
    <dbReference type="NCBI Taxonomy" id="29581"/>
    <lineage>
        <taxon>Bacteria</taxon>
        <taxon>Pseudomonadati</taxon>
        <taxon>Pseudomonadota</taxon>
        <taxon>Betaproteobacteria</taxon>
        <taxon>Burkholderiales</taxon>
        <taxon>Oxalobacteraceae</taxon>
        <taxon>Janthinobacterium</taxon>
    </lineage>
</organism>
<accession>A0A1E8PRG2</accession>
<comment type="caution">
    <text evidence="3">The sequence shown here is derived from an EMBL/GenBank/DDBJ whole genome shotgun (WGS) entry which is preliminary data.</text>
</comment>
<dbReference type="PROSITE" id="PS50987">
    <property type="entry name" value="HTH_ARSR_2"/>
    <property type="match status" value="1"/>
</dbReference>
<dbReference type="Gene3D" id="3.40.250.10">
    <property type="entry name" value="Rhodanese-like domain"/>
    <property type="match status" value="1"/>
</dbReference>
<dbReference type="InterPro" id="IPR011991">
    <property type="entry name" value="ArsR-like_HTH"/>
</dbReference>
<dbReference type="SMART" id="SM00418">
    <property type="entry name" value="HTH_ARSR"/>
    <property type="match status" value="1"/>
</dbReference>
<dbReference type="EMBL" id="MAQB02000001">
    <property type="protein sequence ID" value="OFJ48863.1"/>
    <property type="molecule type" value="Genomic_DNA"/>
</dbReference>
<dbReference type="Pfam" id="PF01022">
    <property type="entry name" value="HTH_5"/>
    <property type="match status" value="1"/>
</dbReference>
<dbReference type="AlphaFoldDB" id="A0A1E8PRG2"/>
<dbReference type="SMART" id="SM00450">
    <property type="entry name" value="RHOD"/>
    <property type="match status" value="1"/>
</dbReference>
<dbReference type="SUPFAM" id="SSF52821">
    <property type="entry name" value="Rhodanese/Cell cycle control phosphatase"/>
    <property type="match status" value="1"/>
</dbReference>
<dbReference type="GO" id="GO:0004792">
    <property type="term" value="F:thiosulfate-cyanide sulfurtransferase activity"/>
    <property type="evidence" value="ECO:0007669"/>
    <property type="project" value="InterPro"/>
</dbReference>
<dbReference type="SUPFAM" id="SSF46785">
    <property type="entry name" value="Winged helix' DNA-binding domain"/>
    <property type="match status" value="1"/>
</dbReference>
<sequence length="214" mass="23028">MKNADIEFLTGSAGFAHILGSAPRLRLLEQIAQGEYAVEQLVALTGLSVANTSQHLQQLRRAGFVQAQRDGKRVLYRLGSGPIVQLLAALDVYAQHQRSEVHALSRGDHVEAITGDELLARIREASITVLDVRPAQEFAAGHLPGAINIPVDDLQRRLGELPANAEIAAYCRGPYCVLSVQAVAALRQHGLPARRLGSGFEHWQAAGLPVVKAA</sequence>
<evidence type="ECO:0000313" key="3">
    <source>
        <dbReference type="EMBL" id="OFJ48863.1"/>
    </source>
</evidence>
<dbReference type="PRINTS" id="PR00778">
    <property type="entry name" value="HTHARSR"/>
</dbReference>
<dbReference type="InterPro" id="IPR036388">
    <property type="entry name" value="WH-like_DNA-bd_sf"/>
</dbReference>
<feature type="domain" description="Rhodanese" evidence="1">
    <location>
        <begin position="123"/>
        <end position="212"/>
    </location>
</feature>
<dbReference type="GO" id="GO:0003700">
    <property type="term" value="F:DNA-binding transcription factor activity"/>
    <property type="evidence" value="ECO:0007669"/>
    <property type="project" value="InterPro"/>
</dbReference>
<dbReference type="Proteomes" id="UP000092634">
    <property type="component" value="Unassembled WGS sequence"/>
</dbReference>
<evidence type="ECO:0000313" key="4">
    <source>
        <dbReference type="Proteomes" id="UP000092634"/>
    </source>
</evidence>
<gene>
    <name evidence="3" type="ORF">BA896_008045</name>
</gene>
<feature type="domain" description="HTH arsR-type" evidence="2">
    <location>
        <begin position="4"/>
        <end position="98"/>
    </location>
</feature>